<dbReference type="RefSeq" id="WP_010266410.1">
    <property type="nucleotide sequence ID" value="NZ_CP066067.1"/>
</dbReference>
<feature type="compositionally biased region" description="Basic and acidic residues" evidence="7">
    <location>
        <begin position="1"/>
        <end position="12"/>
    </location>
</feature>
<feature type="transmembrane region" description="Helical" evidence="8">
    <location>
        <begin position="119"/>
        <end position="138"/>
    </location>
</feature>
<dbReference type="PANTHER" id="PTHR43045:SF1">
    <property type="entry name" value="SHIKIMATE TRANSPORTER"/>
    <property type="match status" value="1"/>
</dbReference>
<accession>A0A3R8PID4</accession>
<dbReference type="CDD" id="cd17369">
    <property type="entry name" value="MFS_ShiA_like"/>
    <property type="match status" value="1"/>
</dbReference>
<dbReference type="InterPro" id="IPR036259">
    <property type="entry name" value="MFS_trans_sf"/>
</dbReference>
<evidence type="ECO:0000313" key="12">
    <source>
        <dbReference type="Proteomes" id="UP000276526"/>
    </source>
</evidence>
<feature type="transmembrane region" description="Helical" evidence="8">
    <location>
        <begin position="220"/>
        <end position="239"/>
    </location>
</feature>
<keyword evidence="6 8" id="KW-0472">Membrane</keyword>
<reference evidence="12 13" key="1">
    <citation type="submission" date="2018-01" db="EMBL/GenBank/DDBJ databases">
        <title>Twenty Corynebacterium bovis Genomes.</title>
        <authorList>
            <person name="Gulvik C.A."/>
        </authorList>
    </citation>
    <scope>NUCLEOTIDE SEQUENCE [LARGE SCALE GENOMIC DNA]</scope>
    <source>
        <strain evidence="11 13">16-2004</strain>
        <strain evidence="10 12">F6900</strain>
    </source>
</reference>
<dbReference type="SUPFAM" id="SSF103473">
    <property type="entry name" value="MFS general substrate transporter"/>
    <property type="match status" value="1"/>
</dbReference>
<name>A0A3R8PID4_9CORY</name>
<dbReference type="GO" id="GO:0005886">
    <property type="term" value="C:plasma membrane"/>
    <property type="evidence" value="ECO:0007669"/>
    <property type="project" value="UniProtKB-SubCell"/>
</dbReference>
<dbReference type="Gene3D" id="1.20.1250.20">
    <property type="entry name" value="MFS general substrate transporter like domains"/>
    <property type="match status" value="2"/>
</dbReference>
<feature type="domain" description="Major facilitator superfamily (MFS) profile" evidence="9">
    <location>
        <begin position="44"/>
        <end position="460"/>
    </location>
</feature>
<keyword evidence="2" id="KW-0813">Transport</keyword>
<dbReference type="PROSITE" id="PS50850">
    <property type="entry name" value="MFS"/>
    <property type="match status" value="1"/>
</dbReference>
<feature type="transmembrane region" description="Helical" evidence="8">
    <location>
        <begin position="185"/>
        <end position="208"/>
    </location>
</feature>
<dbReference type="Proteomes" id="UP000276526">
    <property type="component" value="Unassembled WGS sequence"/>
</dbReference>
<feature type="region of interest" description="Disordered" evidence="7">
    <location>
        <begin position="1"/>
        <end position="38"/>
    </location>
</feature>
<sequence length="461" mass="49659">MHTTPSDDHTERPTPVGATAPPASPAQDTAVRSGVTDPQERRRILGATLVGTTIEWYDFFIYAQAAGLVFATQFFRPLGEDNASLAQIVSWASLGISFLFRPLGAAIAGHLGDRYGRKVVLAMTLILMGTATALIGVLPTYSTIGAAAPVLLIVLRIVQGFSAGGEWGGAALLSVEHAPRSRRGYFGSFPQLGVPIGLGVATGVLLILNLLFGRDGYQQWAWRVPFILSFALIIVGIFIRRRVSESPVFEEIRERSRESSAPMSLLLTKHLRTVLKAALIFAANNAAGYMIISFMGTYATKSLGMSQESIFLCIIVGSVAWGMTTLWSGAVSDRHGRVQTFLVGYAILLVLAVPVWLLIDTRSIWMFGLAVLLFIPGLSLSYGPQSALYAEMFDRSVRYSGVSLAYALGSILGGAFAPMIAELLLSRTGVSWSVGIYIMVMCVISMTALALTPRTLADREL</sequence>
<dbReference type="InterPro" id="IPR005829">
    <property type="entry name" value="Sugar_transporter_CS"/>
</dbReference>
<evidence type="ECO:0000259" key="9">
    <source>
        <dbReference type="PROSITE" id="PS50850"/>
    </source>
</evidence>
<keyword evidence="5 8" id="KW-1133">Transmembrane helix</keyword>
<dbReference type="Pfam" id="PF07690">
    <property type="entry name" value="MFS_1"/>
    <property type="match status" value="1"/>
</dbReference>
<feature type="transmembrane region" description="Helical" evidence="8">
    <location>
        <begin position="365"/>
        <end position="383"/>
    </location>
</feature>
<evidence type="ECO:0000256" key="4">
    <source>
        <dbReference type="ARBA" id="ARBA00022692"/>
    </source>
</evidence>
<dbReference type="GeneID" id="60808156"/>
<dbReference type="AlphaFoldDB" id="A0A3R8PID4"/>
<feature type="transmembrane region" description="Helical" evidence="8">
    <location>
        <begin position="273"/>
        <end position="297"/>
    </location>
</feature>
<dbReference type="GO" id="GO:0022857">
    <property type="term" value="F:transmembrane transporter activity"/>
    <property type="evidence" value="ECO:0007669"/>
    <property type="project" value="InterPro"/>
</dbReference>
<dbReference type="PROSITE" id="PS00217">
    <property type="entry name" value="SUGAR_TRANSPORT_2"/>
    <property type="match status" value="1"/>
</dbReference>
<evidence type="ECO:0000256" key="3">
    <source>
        <dbReference type="ARBA" id="ARBA00022475"/>
    </source>
</evidence>
<evidence type="ECO:0000256" key="8">
    <source>
        <dbReference type="SAM" id="Phobius"/>
    </source>
</evidence>
<dbReference type="OrthoDB" id="8953821at2"/>
<evidence type="ECO:0000256" key="2">
    <source>
        <dbReference type="ARBA" id="ARBA00022448"/>
    </source>
</evidence>
<comment type="subcellular location">
    <subcellularLocation>
        <location evidence="1">Cell membrane</location>
        <topology evidence="1">Multi-pass membrane protein</topology>
    </subcellularLocation>
</comment>
<dbReference type="EMBL" id="PQNQ01000024">
    <property type="protein sequence ID" value="RRQ03090.1"/>
    <property type="molecule type" value="Genomic_DNA"/>
</dbReference>
<feature type="transmembrane region" description="Helical" evidence="8">
    <location>
        <begin position="404"/>
        <end position="424"/>
    </location>
</feature>
<comment type="caution">
    <text evidence="11">The sequence shown here is derived from an EMBL/GenBank/DDBJ whole genome shotgun (WGS) entry which is preliminary data.</text>
</comment>
<feature type="transmembrane region" description="Helical" evidence="8">
    <location>
        <begin position="59"/>
        <end position="76"/>
    </location>
</feature>
<evidence type="ECO:0000313" key="11">
    <source>
        <dbReference type="EMBL" id="RRQ03090.1"/>
    </source>
</evidence>
<keyword evidence="3" id="KW-1003">Cell membrane</keyword>
<feature type="transmembrane region" description="Helical" evidence="8">
    <location>
        <begin position="341"/>
        <end position="359"/>
    </location>
</feature>
<dbReference type="Proteomes" id="UP000278422">
    <property type="component" value="Unassembled WGS sequence"/>
</dbReference>
<organism evidence="11 13">
    <name type="scientific">Corynebacterium bovis</name>
    <dbReference type="NCBI Taxonomy" id="36808"/>
    <lineage>
        <taxon>Bacteria</taxon>
        <taxon>Bacillati</taxon>
        <taxon>Actinomycetota</taxon>
        <taxon>Actinomycetes</taxon>
        <taxon>Mycobacteriales</taxon>
        <taxon>Corynebacteriaceae</taxon>
        <taxon>Corynebacterium</taxon>
    </lineage>
</organism>
<dbReference type="EMBL" id="PQNK01000023">
    <property type="protein sequence ID" value="RRO85503.1"/>
    <property type="molecule type" value="Genomic_DNA"/>
</dbReference>
<protein>
    <submittedName>
        <fullName evidence="11">MFS transporter</fullName>
    </submittedName>
</protein>
<evidence type="ECO:0000256" key="5">
    <source>
        <dbReference type="ARBA" id="ARBA00022989"/>
    </source>
</evidence>
<keyword evidence="4 8" id="KW-0812">Transmembrane</keyword>
<feature type="transmembrane region" description="Helical" evidence="8">
    <location>
        <begin position="88"/>
        <end position="107"/>
    </location>
</feature>
<evidence type="ECO:0000313" key="13">
    <source>
        <dbReference type="Proteomes" id="UP000278422"/>
    </source>
</evidence>
<keyword evidence="13" id="KW-1185">Reference proteome</keyword>
<proteinExistence type="predicted"/>
<gene>
    <name evidence="11" type="ORF">CXF42_08190</name>
    <name evidence="10" type="ORF">CXF48_10630</name>
</gene>
<evidence type="ECO:0000313" key="10">
    <source>
        <dbReference type="EMBL" id="RRO85503.1"/>
    </source>
</evidence>
<evidence type="ECO:0000256" key="7">
    <source>
        <dbReference type="SAM" id="MobiDB-lite"/>
    </source>
</evidence>
<feature type="transmembrane region" description="Helical" evidence="8">
    <location>
        <begin position="430"/>
        <end position="451"/>
    </location>
</feature>
<dbReference type="InterPro" id="IPR011701">
    <property type="entry name" value="MFS"/>
</dbReference>
<dbReference type="PANTHER" id="PTHR43045">
    <property type="entry name" value="SHIKIMATE TRANSPORTER"/>
    <property type="match status" value="1"/>
</dbReference>
<feature type="transmembrane region" description="Helical" evidence="8">
    <location>
        <begin position="309"/>
        <end position="329"/>
    </location>
</feature>
<dbReference type="InterPro" id="IPR020846">
    <property type="entry name" value="MFS_dom"/>
</dbReference>
<evidence type="ECO:0000256" key="1">
    <source>
        <dbReference type="ARBA" id="ARBA00004651"/>
    </source>
</evidence>
<evidence type="ECO:0000256" key="6">
    <source>
        <dbReference type="ARBA" id="ARBA00023136"/>
    </source>
</evidence>